<keyword evidence="1" id="KW-0812">Transmembrane</keyword>
<sequence length="70" mass="7577">MTPLHYATLTMLLFGGLAVYGIRRVPTRDVRSALRTVTRDLVVLGLGSLALLLADPADVPTVLRAVVSRF</sequence>
<feature type="transmembrane region" description="Helical" evidence="1">
    <location>
        <begin position="37"/>
        <end position="54"/>
    </location>
</feature>
<name>A0ABS9JKD2_9ACTN</name>
<protein>
    <submittedName>
        <fullName evidence="2">Uncharacterized protein</fullName>
    </submittedName>
</protein>
<proteinExistence type="predicted"/>
<accession>A0ABS9JKD2</accession>
<comment type="caution">
    <text evidence="2">The sequence shown here is derived from an EMBL/GenBank/DDBJ whole genome shotgun (WGS) entry which is preliminary data.</text>
</comment>
<feature type="transmembrane region" description="Helical" evidence="1">
    <location>
        <begin position="6"/>
        <end position="25"/>
    </location>
</feature>
<gene>
    <name evidence="2" type="ORF">L0F81_22260</name>
</gene>
<evidence type="ECO:0000256" key="1">
    <source>
        <dbReference type="SAM" id="Phobius"/>
    </source>
</evidence>
<keyword evidence="3" id="KW-1185">Reference proteome</keyword>
<organism evidence="2 3">
    <name type="scientific">Streptomyces tricolor</name>
    <dbReference type="NCBI Taxonomy" id="68277"/>
    <lineage>
        <taxon>Bacteria</taxon>
        <taxon>Bacillati</taxon>
        <taxon>Actinomycetota</taxon>
        <taxon>Actinomycetes</taxon>
        <taxon>Kitasatosporales</taxon>
        <taxon>Streptomycetaceae</taxon>
        <taxon>Streptomyces</taxon>
        <taxon>Streptomyces violaceoruber group</taxon>
    </lineage>
</organism>
<dbReference type="EMBL" id="JAKKZF010000093">
    <property type="protein sequence ID" value="MCG0065986.1"/>
    <property type="molecule type" value="Genomic_DNA"/>
</dbReference>
<evidence type="ECO:0000313" key="3">
    <source>
        <dbReference type="Proteomes" id="UP001299012"/>
    </source>
</evidence>
<keyword evidence="1" id="KW-1133">Transmembrane helix</keyword>
<keyword evidence="1" id="KW-0472">Membrane</keyword>
<evidence type="ECO:0000313" key="2">
    <source>
        <dbReference type="EMBL" id="MCG0065986.1"/>
    </source>
</evidence>
<dbReference type="Proteomes" id="UP001299012">
    <property type="component" value="Unassembled WGS sequence"/>
</dbReference>
<dbReference type="RefSeq" id="WP_086697478.1">
    <property type="nucleotide sequence ID" value="NZ_JAKKZF010000093.1"/>
</dbReference>
<reference evidence="2 3" key="1">
    <citation type="submission" date="2022-01" db="EMBL/GenBank/DDBJ databases">
        <title>Draft Genome Sequences of Seven Type Strains of the Genus Streptomyces.</title>
        <authorList>
            <person name="Aziz S."/>
            <person name="Coretto E."/>
            <person name="Chronakova A."/>
            <person name="Sproer C."/>
            <person name="Huber K."/>
            <person name="Nouioui I."/>
            <person name="Gross H."/>
        </authorList>
    </citation>
    <scope>NUCLEOTIDE SEQUENCE [LARGE SCALE GENOMIC DNA]</scope>
    <source>
        <strain evidence="2 3">DSM 41685</strain>
    </source>
</reference>